<feature type="transmembrane region" description="Helical" evidence="1">
    <location>
        <begin position="85"/>
        <end position="105"/>
    </location>
</feature>
<keyword evidence="1" id="KW-0472">Membrane</keyword>
<feature type="transmembrane region" description="Helical" evidence="1">
    <location>
        <begin position="26"/>
        <end position="46"/>
    </location>
</feature>
<gene>
    <name evidence="2" type="ORF">H9738_09250</name>
</gene>
<keyword evidence="1" id="KW-1133">Transmembrane helix</keyword>
<reference evidence="2" key="2">
    <citation type="submission" date="2021-04" db="EMBL/GenBank/DDBJ databases">
        <authorList>
            <person name="Gilroy R."/>
        </authorList>
    </citation>
    <scope>NUCLEOTIDE SEQUENCE</scope>
    <source>
        <strain evidence="2">ChiHjej12B11-1927</strain>
    </source>
</reference>
<accession>A0A9D1VN13</accession>
<feature type="non-terminal residue" evidence="2">
    <location>
        <position position="1"/>
    </location>
</feature>
<organism evidence="2 3">
    <name type="scientific">Candidatus Blautia pullistercoris</name>
    <dbReference type="NCBI Taxonomy" id="2838499"/>
    <lineage>
        <taxon>Bacteria</taxon>
        <taxon>Bacillati</taxon>
        <taxon>Bacillota</taxon>
        <taxon>Clostridia</taxon>
        <taxon>Lachnospirales</taxon>
        <taxon>Lachnospiraceae</taxon>
        <taxon>Blautia</taxon>
    </lineage>
</organism>
<comment type="caution">
    <text evidence="2">The sequence shown here is derived from an EMBL/GenBank/DDBJ whole genome shotgun (WGS) entry which is preliminary data.</text>
</comment>
<protein>
    <submittedName>
        <fullName evidence="2">Uncharacterized protein</fullName>
    </submittedName>
</protein>
<reference evidence="2" key="1">
    <citation type="journal article" date="2021" name="PeerJ">
        <title>Extensive microbial diversity within the chicken gut microbiome revealed by metagenomics and culture.</title>
        <authorList>
            <person name="Gilroy R."/>
            <person name="Ravi A."/>
            <person name="Getino M."/>
            <person name="Pursley I."/>
            <person name="Horton D.L."/>
            <person name="Alikhan N.F."/>
            <person name="Baker D."/>
            <person name="Gharbi K."/>
            <person name="Hall N."/>
            <person name="Watson M."/>
            <person name="Adriaenssens E.M."/>
            <person name="Foster-Nyarko E."/>
            <person name="Jarju S."/>
            <person name="Secka A."/>
            <person name="Antonio M."/>
            <person name="Oren A."/>
            <person name="Chaudhuri R.R."/>
            <person name="La Ragione R."/>
            <person name="Hildebrand F."/>
            <person name="Pallen M.J."/>
        </authorList>
    </citation>
    <scope>NUCLEOTIDE SEQUENCE</scope>
    <source>
        <strain evidence="2">ChiHjej12B11-1927</strain>
    </source>
</reference>
<dbReference type="EMBL" id="DXFG01000191">
    <property type="protein sequence ID" value="HIX38036.1"/>
    <property type="molecule type" value="Genomic_DNA"/>
</dbReference>
<feature type="transmembrane region" description="Helical" evidence="1">
    <location>
        <begin position="58"/>
        <end position="79"/>
    </location>
</feature>
<dbReference type="AlphaFoldDB" id="A0A9D1VN13"/>
<proteinExistence type="predicted"/>
<sequence length="110" mass="11976">ALMVLLALYMAVMKMGNCQFAFGKNYLGALGGMLFLGGLGLLIYALTDQIVIGYMIPVLYYMLCVSAGREKLGVFYLFSMTLGDYTGKAVQGAAGILMIGLGIWVRSRRR</sequence>
<dbReference type="Proteomes" id="UP000824230">
    <property type="component" value="Unassembled WGS sequence"/>
</dbReference>
<evidence type="ECO:0000256" key="1">
    <source>
        <dbReference type="SAM" id="Phobius"/>
    </source>
</evidence>
<keyword evidence="1" id="KW-0812">Transmembrane</keyword>
<evidence type="ECO:0000313" key="2">
    <source>
        <dbReference type="EMBL" id="HIX38036.1"/>
    </source>
</evidence>
<name>A0A9D1VN13_9FIRM</name>
<evidence type="ECO:0000313" key="3">
    <source>
        <dbReference type="Proteomes" id="UP000824230"/>
    </source>
</evidence>